<dbReference type="SUPFAM" id="SSF49842">
    <property type="entry name" value="TNF-like"/>
    <property type="match status" value="1"/>
</dbReference>
<organism evidence="2 3">
    <name type="scientific">Lymnaea stagnalis</name>
    <name type="common">Great pond snail</name>
    <name type="synonym">Helix stagnalis</name>
    <dbReference type="NCBI Taxonomy" id="6523"/>
    <lineage>
        <taxon>Eukaryota</taxon>
        <taxon>Metazoa</taxon>
        <taxon>Spiralia</taxon>
        <taxon>Lophotrochozoa</taxon>
        <taxon>Mollusca</taxon>
        <taxon>Gastropoda</taxon>
        <taxon>Heterobranchia</taxon>
        <taxon>Euthyneura</taxon>
        <taxon>Panpulmonata</taxon>
        <taxon>Hygrophila</taxon>
        <taxon>Lymnaeoidea</taxon>
        <taxon>Lymnaeidae</taxon>
        <taxon>Lymnaea</taxon>
    </lineage>
</organism>
<proteinExistence type="predicted"/>
<dbReference type="Gene3D" id="2.60.120.40">
    <property type="match status" value="1"/>
</dbReference>
<sequence length="193" mass="22045">MDRGKGFECFHDDKWPTKPKVCREATVEYPDEDSPVAMYRIHDNDGSTNETDTTKSGHHKRRHGRDLICLTDEKHGVFTVREPGVYLVHLNITVVDESHNHSLAIFLNGQAVLACPKGGFRCPHSNEPRSHKYRICNIDGVLEMNKGDTLQVRTLEPKTMIRLEGHRKSQLRFILLHPMGKEAKKGKKRKPEG</sequence>
<accession>A0AAV2H966</accession>
<gene>
    <name evidence="2" type="ORF">GSLYS_00004376001</name>
</gene>
<evidence type="ECO:0000313" key="3">
    <source>
        <dbReference type="Proteomes" id="UP001497497"/>
    </source>
</evidence>
<dbReference type="AlphaFoldDB" id="A0AAV2H966"/>
<comment type="caution">
    <text evidence="2">The sequence shown here is derived from an EMBL/GenBank/DDBJ whole genome shotgun (WGS) entry which is preliminary data.</text>
</comment>
<protein>
    <submittedName>
        <fullName evidence="2">Uncharacterized protein</fullName>
    </submittedName>
</protein>
<dbReference type="EMBL" id="CAXITT010000065">
    <property type="protein sequence ID" value="CAL1530243.1"/>
    <property type="molecule type" value="Genomic_DNA"/>
</dbReference>
<feature type="region of interest" description="Disordered" evidence="1">
    <location>
        <begin position="41"/>
        <end position="62"/>
    </location>
</feature>
<dbReference type="Proteomes" id="UP001497497">
    <property type="component" value="Unassembled WGS sequence"/>
</dbReference>
<keyword evidence="3" id="KW-1185">Reference proteome</keyword>
<dbReference type="InterPro" id="IPR008983">
    <property type="entry name" value="Tumour_necrosis_fac-like_dom"/>
</dbReference>
<evidence type="ECO:0000313" key="2">
    <source>
        <dbReference type="EMBL" id="CAL1530243.1"/>
    </source>
</evidence>
<evidence type="ECO:0000256" key="1">
    <source>
        <dbReference type="SAM" id="MobiDB-lite"/>
    </source>
</evidence>
<name>A0AAV2H966_LYMST</name>
<reference evidence="2 3" key="1">
    <citation type="submission" date="2024-04" db="EMBL/GenBank/DDBJ databases">
        <authorList>
            <consortium name="Genoscope - CEA"/>
            <person name="William W."/>
        </authorList>
    </citation>
    <scope>NUCLEOTIDE SEQUENCE [LARGE SCALE GENOMIC DNA]</scope>
</reference>